<evidence type="ECO:0000313" key="4">
    <source>
        <dbReference type="Proteomes" id="UP000000739"/>
    </source>
</evidence>
<comment type="similarity">
    <text evidence="1">Belongs to the glutamate synthase family.</text>
</comment>
<dbReference type="Pfam" id="PF01645">
    <property type="entry name" value="Glu_synthase"/>
    <property type="match status" value="1"/>
</dbReference>
<accession>B8FHE0</accession>
<dbReference type="Gene3D" id="3.20.20.70">
    <property type="entry name" value="Aldolase class I"/>
    <property type="match status" value="1"/>
</dbReference>
<dbReference type="KEGG" id="dal:Dalk_0522"/>
<dbReference type="GO" id="GO:0006537">
    <property type="term" value="P:glutamate biosynthetic process"/>
    <property type="evidence" value="ECO:0007669"/>
    <property type="project" value="InterPro"/>
</dbReference>
<dbReference type="GO" id="GO:0015930">
    <property type="term" value="F:glutamate synthase activity"/>
    <property type="evidence" value="ECO:0007669"/>
    <property type="project" value="InterPro"/>
</dbReference>
<evidence type="ECO:0000256" key="1">
    <source>
        <dbReference type="ARBA" id="ARBA00009716"/>
    </source>
</evidence>
<dbReference type="Proteomes" id="UP000000739">
    <property type="component" value="Chromosome"/>
</dbReference>
<dbReference type="EMBL" id="CP001322">
    <property type="protein sequence ID" value="ACL02228.1"/>
    <property type="molecule type" value="Genomic_DNA"/>
</dbReference>
<name>B8FHE0_DESAL</name>
<reference evidence="3 4" key="1">
    <citation type="journal article" date="2012" name="Environ. Microbiol.">
        <title>The genome sequence of Desulfatibacillum alkenivorans AK-01: a blueprint for anaerobic alkane oxidation.</title>
        <authorList>
            <person name="Callaghan A.V."/>
            <person name="Morris B.E."/>
            <person name="Pereira I.A."/>
            <person name="McInerney M.J."/>
            <person name="Austin R.N."/>
            <person name="Groves J.T."/>
            <person name="Kukor J.J."/>
            <person name="Suflita J.M."/>
            <person name="Young L.Y."/>
            <person name="Zylstra G.J."/>
            <person name="Wawrik B."/>
        </authorList>
    </citation>
    <scope>NUCLEOTIDE SEQUENCE [LARGE SCALE GENOMIC DNA]</scope>
    <source>
        <strain evidence="3 4">AK-01</strain>
    </source>
</reference>
<gene>
    <name evidence="3" type="ordered locus">Dalk_0522</name>
</gene>
<evidence type="ECO:0000313" key="3">
    <source>
        <dbReference type="EMBL" id="ACL02228.1"/>
    </source>
</evidence>
<dbReference type="SUPFAM" id="SSF51395">
    <property type="entry name" value="FMN-linked oxidoreductases"/>
    <property type="match status" value="1"/>
</dbReference>
<keyword evidence="4" id="KW-1185">Reference proteome</keyword>
<dbReference type="InterPro" id="IPR002932">
    <property type="entry name" value="Glu_synthdom"/>
</dbReference>
<feature type="domain" description="Glutamate synthase" evidence="2">
    <location>
        <begin position="295"/>
        <end position="421"/>
    </location>
</feature>
<proteinExistence type="inferred from homology"/>
<protein>
    <submittedName>
        <fullName evidence="3">Ferredoxin-dependent glutamate synthase</fullName>
    </submittedName>
</protein>
<dbReference type="eggNOG" id="COG1304">
    <property type="taxonomic scope" value="Bacteria"/>
</dbReference>
<organism evidence="3 4">
    <name type="scientific">Desulfatibacillum aliphaticivorans</name>
    <dbReference type="NCBI Taxonomy" id="218208"/>
    <lineage>
        <taxon>Bacteria</taxon>
        <taxon>Pseudomonadati</taxon>
        <taxon>Thermodesulfobacteriota</taxon>
        <taxon>Desulfobacteria</taxon>
        <taxon>Desulfobacterales</taxon>
        <taxon>Desulfatibacillaceae</taxon>
        <taxon>Desulfatibacillum</taxon>
    </lineage>
</organism>
<dbReference type="RefSeq" id="WP_012609668.1">
    <property type="nucleotide sequence ID" value="NC_011768.1"/>
</dbReference>
<evidence type="ECO:0000259" key="2">
    <source>
        <dbReference type="Pfam" id="PF01645"/>
    </source>
</evidence>
<dbReference type="AlphaFoldDB" id="B8FHE0"/>
<dbReference type="InterPro" id="IPR013785">
    <property type="entry name" value="Aldolase_TIM"/>
</dbReference>
<dbReference type="HOGENOM" id="CLU_521509_0_0_7"/>
<sequence length="550" mass="59853">MRFSKSNDAIGTTNRGNPTESSLCTLCRADCQGKCETWMSGLVGRKLLYPRDFGLVTAGANNTTHVGVSYNSLRIQGYAYGAHGLSQGLSNDPDDCIFPNVSLETEFGQEIKTKARIPMMTGALGSTFIAAKYWDSFSIGGALCGIPVVIGENVVGVDRQSQIQPGLEKKGKIKSAPELERRINGYLRYYDGYGAIIVQLNVEDTRNGVAEFVVDKYGDKCIIELKWGQGAKDIGGEIQVTSLDYALFLKERGYVVDPDPAKPEVQTAFKEGAIKSFARHSRLGGTNLSSVDKVQEDFMSSVDYLRSIGFKRITLKTGSYGMEELAMAIKFATVAKLDLLTIDGSGGGTGMSPWNMMQSWGVPSINLHSKAYEYASILAAKGERVVDMSFAGGFALEDHIFKAIALGSPYTKLVCMGRAIMIPGFLGSNIEGALHPERREAVCGNWDSLPKTVSSIGNCPEEIFASYFDVEKKVGKDEMKHIPYGAIAFYTMADKLSCGLQQLMAGARKFRIDQITRNDIFAGNRETAAETGITHITDANDESARKILNS</sequence>